<protein>
    <submittedName>
        <fullName evidence="1">Uncharacterized protein</fullName>
    </submittedName>
</protein>
<dbReference type="Proteomes" id="UP001221898">
    <property type="component" value="Unassembled WGS sequence"/>
</dbReference>
<evidence type="ECO:0000313" key="2">
    <source>
        <dbReference type="Proteomes" id="UP001221898"/>
    </source>
</evidence>
<reference evidence="1" key="1">
    <citation type="journal article" date="2023" name="Science">
        <title>Genome structures resolve the early diversification of teleost fishes.</title>
        <authorList>
            <person name="Parey E."/>
            <person name="Louis A."/>
            <person name="Montfort J."/>
            <person name="Bouchez O."/>
            <person name="Roques C."/>
            <person name="Iampietro C."/>
            <person name="Lluch J."/>
            <person name="Castinel A."/>
            <person name="Donnadieu C."/>
            <person name="Desvignes T."/>
            <person name="Floi Bucao C."/>
            <person name="Jouanno E."/>
            <person name="Wen M."/>
            <person name="Mejri S."/>
            <person name="Dirks R."/>
            <person name="Jansen H."/>
            <person name="Henkel C."/>
            <person name="Chen W.J."/>
            <person name="Zahm M."/>
            <person name="Cabau C."/>
            <person name="Klopp C."/>
            <person name="Thompson A.W."/>
            <person name="Robinson-Rechavi M."/>
            <person name="Braasch I."/>
            <person name="Lecointre G."/>
            <person name="Bobe J."/>
            <person name="Postlethwait J.H."/>
            <person name="Berthelot C."/>
            <person name="Roest Crollius H."/>
            <person name="Guiguen Y."/>
        </authorList>
    </citation>
    <scope>NUCLEOTIDE SEQUENCE</scope>
    <source>
        <strain evidence="1">NC1722</strain>
    </source>
</reference>
<evidence type="ECO:0000313" key="1">
    <source>
        <dbReference type="EMBL" id="KAJ8414779.1"/>
    </source>
</evidence>
<proteinExistence type="predicted"/>
<sequence length="92" mass="10397">MDNRLSLSKNIAALLVQAMLVATNSDVKITKHLLRRCLFMRGRLEHSRCGGSSRLCSNQAKDIDRVHQRFAFLKDAQNRCPGVSCLLLSFHN</sequence>
<keyword evidence="2" id="KW-1185">Reference proteome</keyword>
<organism evidence="1 2">
    <name type="scientific">Aldrovandia affinis</name>
    <dbReference type="NCBI Taxonomy" id="143900"/>
    <lineage>
        <taxon>Eukaryota</taxon>
        <taxon>Metazoa</taxon>
        <taxon>Chordata</taxon>
        <taxon>Craniata</taxon>
        <taxon>Vertebrata</taxon>
        <taxon>Euteleostomi</taxon>
        <taxon>Actinopterygii</taxon>
        <taxon>Neopterygii</taxon>
        <taxon>Teleostei</taxon>
        <taxon>Notacanthiformes</taxon>
        <taxon>Halosauridae</taxon>
        <taxon>Aldrovandia</taxon>
    </lineage>
</organism>
<gene>
    <name evidence="1" type="ORF">AAFF_G00023020</name>
</gene>
<dbReference type="EMBL" id="JAINUG010000011">
    <property type="protein sequence ID" value="KAJ8414779.1"/>
    <property type="molecule type" value="Genomic_DNA"/>
</dbReference>
<comment type="caution">
    <text evidence="1">The sequence shown here is derived from an EMBL/GenBank/DDBJ whole genome shotgun (WGS) entry which is preliminary data.</text>
</comment>
<accession>A0AAD7X0D3</accession>
<dbReference type="AlphaFoldDB" id="A0AAD7X0D3"/>
<name>A0AAD7X0D3_9TELE</name>